<evidence type="ECO:0000259" key="2">
    <source>
        <dbReference type="Pfam" id="PF16036"/>
    </source>
</evidence>
<dbReference type="GO" id="GO:0016853">
    <property type="term" value="F:isomerase activity"/>
    <property type="evidence" value="ECO:0007669"/>
    <property type="project" value="UniProtKB-KW"/>
</dbReference>
<sequence>MKRRALLLLAAGMPALPLAVHAQAQMRPAPPPEVREALPDVRLVGAGEFRFFGLSVYEARLWAPPGPLDPDYLRQPLALELRYARTLKGESIAERSVEEMRRAGPLDEGRASEWLALMRRAFPDVSAGERLTGLSEPSGRVRFLHNGRPTAETQDAEFARRFFGIWLAPSTSAPALRRQLLGPELRT</sequence>
<protein>
    <submittedName>
        <fullName evidence="3">Chalcone isomerase-like protein</fullName>
    </submittedName>
</protein>
<dbReference type="InterPro" id="IPR016087">
    <property type="entry name" value="Chalcone_isomerase"/>
</dbReference>
<proteinExistence type="predicted"/>
<evidence type="ECO:0000256" key="1">
    <source>
        <dbReference type="SAM" id="SignalP"/>
    </source>
</evidence>
<dbReference type="RefSeq" id="WP_133602619.1">
    <property type="nucleotide sequence ID" value="NZ_JAUFPJ010000002.1"/>
</dbReference>
<feature type="signal peptide" evidence="1">
    <location>
        <begin position="1"/>
        <end position="22"/>
    </location>
</feature>
<feature type="domain" description="Chalcone isomerase" evidence="2">
    <location>
        <begin position="41"/>
        <end position="182"/>
    </location>
</feature>
<dbReference type="OrthoDB" id="8527419at2"/>
<feature type="chain" id="PRO_5020552325" evidence="1">
    <location>
        <begin position="23"/>
        <end position="187"/>
    </location>
</feature>
<gene>
    <name evidence="3" type="ORF">DFR39_102232</name>
</gene>
<evidence type="ECO:0000313" key="3">
    <source>
        <dbReference type="EMBL" id="TDP11849.1"/>
    </source>
</evidence>
<name>A0A4R6N9N7_9BURK</name>
<dbReference type="Pfam" id="PF16036">
    <property type="entry name" value="Chalcone_3"/>
    <property type="match status" value="1"/>
</dbReference>
<reference evidence="3 4" key="1">
    <citation type="submission" date="2019-03" db="EMBL/GenBank/DDBJ databases">
        <title>Genomic Encyclopedia of Type Strains, Phase IV (KMG-IV): sequencing the most valuable type-strain genomes for metagenomic binning, comparative biology and taxonomic classification.</title>
        <authorList>
            <person name="Goeker M."/>
        </authorList>
    </citation>
    <scope>NUCLEOTIDE SEQUENCE [LARGE SCALE GENOMIC DNA]</scope>
    <source>
        <strain evidence="3 4">DSM 25082</strain>
    </source>
</reference>
<dbReference type="Proteomes" id="UP000295357">
    <property type="component" value="Unassembled WGS sequence"/>
</dbReference>
<accession>A0A4R6N9N7</accession>
<dbReference type="AlphaFoldDB" id="A0A4R6N9N7"/>
<keyword evidence="1" id="KW-0732">Signal</keyword>
<keyword evidence="3" id="KW-0413">Isomerase</keyword>
<dbReference type="EMBL" id="SNXE01000002">
    <property type="protein sequence ID" value="TDP11849.1"/>
    <property type="molecule type" value="Genomic_DNA"/>
</dbReference>
<comment type="caution">
    <text evidence="3">The sequence shown here is derived from an EMBL/GenBank/DDBJ whole genome shotgun (WGS) entry which is preliminary data.</text>
</comment>
<organism evidence="3 4">
    <name type="scientific">Roseateles asaccharophilus</name>
    <dbReference type="NCBI Taxonomy" id="582607"/>
    <lineage>
        <taxon>Bacteria</taxon>
        <taxon>Pseudomonadati</taxon>
        <taxon>Pseudomonadota</taxon>
        <taxon>Betaproteobacteria</taxon>
        <taxon>Burkholderiales</taxon>
        <taxon>Sphaerotilaceae</taxon>
        <taxon>Roseateles</taxon>
    </lineage>
</organism>
<evidence type="ECO:0000313" key="4">
    <source>
        <dbReference type="Proteomes" id="UP000295357"/>
    </source>
</evidence>
<keyword evidence="4" id="KW-1185">Reference proteome</keyword>